<dbReference type="AlphaFoldDB" id="C6C706"/>
<dbReference type="EMBL" id="CP001654">
    <property type="protein sequence ID" value="ACS85900.1"/>
    <property type="molecule type" value="Genomic_DNA"/>
</dbReference>
<gene>
    <name evidence="1" type="ordered locus">Dd703_2113</name>
</gene>
<accession>C6C706</accession>
<name>C6C706_MUSP7</name>
<evidence type="ECO:0000313" key="1">
    <source>
        <dbReference type="EMBL" id="ACS85900.1"/>
    </source>
</evidence>
<sequence length="54" mass="5612">MPCRFPAASPQTNGDLNSQLDDTEAALADCADQVDSIIACQQQASAAALPARHI</sequence>
<dbReference type="STRING" id="579405.Dd703_2113"/>
<dbReference type="InterPro" id="IPR058979">
    <property type="entry name" value="LysC-like"/>
</dbReference>
<reference evidence="1" key="1">
    <citation type="submission" date="2009-06" db="EMBL/GenBank/DDBJ databases">
        <title>Complete sequence of Dickeya dadantii Ech703.</title>
        <authorList>
            <consortium name="US DOE Joint Genome Institute"/>
            <person name="Lucas S."/>
            <person name="Copeland A."/>
            <person name="Lapidus A."/>
            <person name="Glavina del Rio T."/>
            <person name="Dalin E."/>
            <person name="Tice H."/>
            <person name="Bruce D."/>
            <person name="Goodwin L."/>
            <person name="Pitluck S."/>
            <person name="Chertkov O."/>
            <person name="Brettin T."/>
            <person name="Detter J.C."/>
            <person name="Han C."/>
            <person name="Larimer F."/>
            <person name="Land M."/>
            <person name="Hauser L."/>
            <person name="Kyrpides N."/>
            <person name="Mikhailova N."/>
            <person name="Balakrishnan V."/>
            <person name="Glasner J."/>
            <person name="Perna N.T."/>
        </authorList>
    </citation>
    <scope>NUCLEOTIDE SEQUENCE [LARGE SCALE GENOMIC DNA]</scope>
    <source>
        <strain evidence="1">Ech703</strain>
    </source>
</reference>
<evidence type="ECO:0000313" key="2">
    <source>
        <dbReference type="Proteomes" id="UP000002734"/>
    </source>
</evidence>
<dbReference type="eggNOG" id="ENOG50335QN">
    <property type="taxonomic scope" value="Bacteria"/>
</dbReference>
<dbReference type="HOGENOM" id="CLU_211517_0_0_6"/>
<dbReference type="Pfam" id="PF23793">
    <property type="entry name" value="LysC"/>
    <property type="match status" value="1"/>
</dbReference>
<dbReference type="Proteomes" id="UP000002734">
    <property type="component" value="Chromosome"/>
</dbReference>
<keyword evidence="2" id="KW-1185">Reference proteome</keyword>
<protein>
    <submittedName>
        <fullName evidence="1">Phage protein (Thought to be involved in host lysis)</fullName>
    </submittedName>
</protein>
<dbReference type="KEGG" id="dda:Dd703_2113"/>
<organism evidence="1 2">
    <name type="scientific">Musicola paradisiaca (strain Ech703)</name>
    <name type="common">Dickeya paradisiaca</name>
    <name type="synonym">Dickeya dadantii</name>
    <dbReference type="NCBI Taxonomy" id="579405"/>
    <lineage>
        <taxon>Bacteria</taxon>
        <taxon>Pseudomonadati</taxon>
        <taxon>Pseudomonadota</taxon>
        <taxon>Gammaproteobacteria</taxon>
        <taxon>Enterobacterales</taxon>
        <taxon>Pectobacteriaceae</taxon>
        <taxon>Musicola</taxon>
    </lineage>
</organism>
<dbReference type="InterPro" id="IPR047737">
    <property type="entry name" value="LysC"/>
</dbReference>
<dbReference type="NCBIfam" id="NF038368">
    <property type="entry name" value="P2_Rz1"/>
    <property type="match status" value="1"/>
</dbReference>
<proteinExistence type="predicted"/>